<dbReference type="PROSITE" id="PS50263">
    <property type="entry name" value="CN_HYDROLASE"/>
    <property type="match status" value="1"/>
</dbReference>
<dbReference type="InterPro" id="IPR003694">
    <property type="entry name" value="NAD_synthase"/>
</dbReference>
<feature type="binding site" evidence="7">
    <location>
        <position position="212"/>
    </location>
    <ligand>
        <name>L-glutamine</name>
        <dbReference type="ChEBI" id="CHEBI:58359"/>
    </ligand>
</feature>
<comment type="pathway">
    <text evidence="1 7 8">Cofactor biosynthesis; NAD(+) biosynthesis; NAD(+) from deamido-NAD(+) (L-Gln route): step 1/1.</text>
</comment>
<comment type="function">
    <text evidence="7">Catalyzes the ATP-dependent amidation of deamido-NAD to form NAD. Uses L-glutamine as a nitrogen source.</text>
</comment>
<dbReference type="EMBL" id="CP047652">
    <property type="protein sequence ID" value="QHI96289.1"/>
    <property type="molecule type" value="Genomic_DNA"/>
</dbReference>
<feature type="active site" description="Nucleophile; for glutaminase activity" evidence="7">
    <location>
        <position position="179"/>
    </location>
</feature>
<feature type="binding site" evidence="7">
    <location>
        <position position="481"/>
    </location>
    <ligand>
        <name>deamido-NAD(+)</name>
        <dbReference type="ChEBI" id="CHEBI:58437"/>
        <note>ligand shared between two neighboring subunits</note>
    </ligand>
</feature>
<feature type="active site" description="Proton acceptor; for glutaminase activity" evidence="7">
    <location>
        <position position="55"/>
    </location>
</feature>
<dbReference type="CDD" id="cd07570">
    <property type="entry name" value="GAT_Gln-NAD-synth"/>
    <property type="match status" value="1"/>
</dbReference>
<evidence type="ECO:0000256" key="3">
    <source>
        <dbReference type="ARBA" id="ARBA00022598"/>
    </source>
</evidence>
<evidence type="ECO:0000256" key="7">
    <source>
        <dbReference type="HAMAP-Rule" id="MF_02090"/>
    </source>
</evidence>
<evidence type="ECO:0000256" key="2">
    <source>
        <dbReference type="ARBA" id="ARBA00007145"/>
    </source>
</evidence>
<dbReference type="KEGG" id="bomb:GT348_00070"/>
<comment type="similarity">
    <text evidence="2 7 8">In the C-terminal section; belongs to the NAD synthetase family.</text>
</comment>
<dbReference type="CDD" id="cd00553">
    <property type="entry name" value="NAD_synthase"/>
    <property type="match status" value="1"/>
</dbReference>
<evidence type="ECO:0000256" key="4">
    <source>
        <dbReference type="ARBA" id="ARBA00022741"/>
    </source>
</evidence>
<dbReference type="NCBIfam" id="NF002730">
    <property type="entry name" value="PRK02628.1"/>
    <property type="match status" value="1"/>
</dbReference>
<dbReference type="EC" id="6.3.5.1" evidence="7 8"/>
<feature type="binding site" evidence="7">
    <location>
        <position position="130"/>
    </location>
    <ligand>
        <name>L-glutamine</name>
        <dbReference type="ChEBI" id="CHEBI:58359"/>
    </ligand>
</feature>
<accession>A0A6P1NFG0</accession>
<dbReference type="PANTHER" id="PTHR23090:SF9">
    <property type="entry name" value="GLUTAMINE-DEPENDENT NAD(+) SYNTHETASE"/>
    <property type="match status" value="1"/>
</dbReference>
<dbReference type="HAMAP" id="MF_02090">
    <property type="entry name" value="NadE_glutamine_dep"/>
    <property type="match status" value="1"/>
</dbReference>
<dbReference type="GO" id="GO:0005524">
    <property type="term" value="F:ATP binding"/>
    <property type="evidence" value="ECO:0007669"/>
    <property type="project" value="UniProtKB-UniRule"/>
</dbReference>
<dbReference type="GO" id="GO:0004359">
    <property type="term" value="F:glutaminase activity"/>
    <property type="evidence" value="ECO:0007669"/>
    <property type="project" value="InterPro"/>
</dbReference>
<evidence type="ECO:0000256" key="1">
    <source>
        <dbReference type="ARBA" id="ARBA00005188"/>
    </source>
</evidence>
<evidence type="ECO:0000256" key="6">
    <source>
        <dbReference type="ARBA" id="ARBA00023027"/>
    </source>
</evidence>
<dbReference type="PANTHER" id="PTHR23090">
    <property type="entry name" value="NH 3 /GLUTAMINE-DEPENDENT NAD + SYNTHETASE"/>
    <property type="match status" value="1"/>
</dbReference>
<feature type="active site" description="For glutaminase activity" evidence="7">
    <location>
        <position position="124"/>
    </location>
</feature>
<dbReference type="UniPathway" id="UPA00253">
    <property type="reaction ID" value="UER00334"/>
</dbReference>
<proteinExistence type="inferred from homology"/>
<dbReference type="Pfam" id="PF00795">
    <property type="entry name" value="CN_hydrolase"/>
    <property type="match status" value="1"/>
</dbReference>
<evidence type="ECO:0000313" key="11">
    <source>
        <dbReference type="EMBL" id="QHI96289.1"/>
    </source>
</evidence>
<dbReference type="SUPFAM" id="SSF56317">
    <property type="entry name" value="Carbon-nitrogen hydrolase"/>
    <property type="match status" value="1"/>
</dbReference>
<dbReference type="RefSeq" id="WP_160618020.1">
    <property type="nucleotide sequence ID" value="NZ_CP047652.1"/>
</dbReference>
<feature type="binding site" evidence="7">
    <location>
        <position position="452"/>
    </location>
    <ligand>
        <name>deamido-NAD(+)</name>
        <dbReference type="ChEBI" id="CHEBI:58437"/>
        <note>ligand shared between two neighboring subunits</note>
    </ligand>
</feature>
<feature type="binding site" evidence="7">
    <location>
        <begin position="362"/>
        <end position="369"/>
    </location>
    <ligand>
        <name>ATP</name>
        <dbReference type="ChEBI" id="CHEBI:30616"/>
    </ligand>
</feature>
<gene>
    <name evidence="7" type="primary">nadE</name>
    <name evidence="10" type="ORF">GT348_00070</name>
    <name evidence="11" type="ORF">GT348_08710</name>
</gene>
<dbReference type="InterPro" id="IPR022310">
    <property type="entry name" value="NAD/GMP_synthase"/>
</dbReference>
<dbReference type="GO" id="GO:0009435">
    <property type="term" value="P:NAD+ biosynthetic process"/>
    <property type="evidence" value="ECO:0007669"/>
    <property type="project" value="UniProtKB-UniRule"/>
</dbReference>
<dbReference type="Pfam" id="PF02540">
    <property type="entry name" value="NAD_synthase"/>
    <property type="match status" value="1"/>
</dbReference>
<keyword evidence="4 7" id="KW-0547">Nucleotide-binding</keyword>
<dbReference type="Proteomes" id="UP000463975">
    <property type="component" value="Chromosome"/>
</dbReference>
<keyword evidence="3 7" id="KW-0436">Ligase</keyword>
<dbReference type="InterPro" id="IPR041856">
    <property type="entry name" value="NAD+_synth_C"/>
</dbReference>
<feature type="binding site" evidence="7">
    <location>
        <position position="476"/>
    </location>
    <ligand>
        <name>ATP</name>
        <dbReference type="ChEBI" id="CHEBI:30616"/>
    </ligand>
</feature>
<keyword evidence="12" id="KW-1185">Reference proteome</keyword>
<protein>
    <recommendedName>
        <fullName evidence="7 8">Glutamine-dependent NAD(+) synthetase</fullName>
        <ecNumber evidence="7 8">6.3.5.1</ecNumber>
    </recommendedName>
    <alternativeName>
        <fullName evidence="7 8">NAD(+) synthase [glutamine-hydrolyzing]</fullName>
    </alternativeName>
</protein>
<dbReference type="Gene3D" id="1.10.10.1140">
    <property type="entry name" value="Glutamine-dependent NAD+ synthetase, C-terminal domain"/>
    <property type="match status" value="1"/>
</dbReference>
<keyword evidence="6 7" id="KW-0520">NAD</keyword>
<name>A0A6P1NFG0_9PROT</name>
<dbReference type="GO" id="GO:0005737">
    <property type="term" value="C:cytoplasm"/>
    <property type="evidence" value="ECO:0007669"/>
    <property type="project" value="InterPro"/>
</dbReference>
<dbReference type="InterPro" id="IPR014445">
    <property type="entry name" value="Gln-dep_NAD_synthase"/>
</dbReference>
<feature type="domain" description="CN hydrolase" evidence="9">
    <location>
        <begin position="15"/>
        <end position="279"/>
    </location>
</feature>
<dbReference type="GO" id="GO:0003952">
    <property type="term" value="F:NAD+ synthase (glutamine-hydrolyzing) activity"/>
    <property type="evidence" value="ECO:0007669"/>
    <property type="project" value="UniProtKB-UniRule"/>
</dbReference>
<dbReference type="GO" id="GO:0008795">
    <property type="term" value="F:NAD+ synthase activity"/>
    <property type="evidence" value="ECO:0007669"/>
    <property type="project" value="UniProtKB-UniRule"/>
</dbReference>
<dbReference type="EMBL" id="CP047652">
    <property type="protein sequence ID" value="QHI94942.1"/>
    <property type="molecule type" value="Genomic_DNA"/>
</dbReference>
<dbReference type="InterPro" id="IPR036526">
    <property type="entry name" value="C-N_Hydrolase_sf"/>
</dbReference>
<evidence type="ECO:0000313" key="10">
    <source>
        <dbReference type="EMBL" id="QHI94942.1"/>
    </source>
</evidence>
<evidence type="ECO:0000256" key="5">
    <source>
        <dbReference type="ARBA" id="ARBA00022840"/>
    </source>
</evidence>
<feature type="binding site" evidence="7">
    <location>
        <begin position="486"/>
        <end position="489"/>
    </location>
    <ligand>
        <name>deamido-NAD(+)</name>
        <dbReference type="ChEBI" id="CHEBI:58437"/>
        <note>ligand shared between two neighboring subunits</note>
    </ligand>
</feature>
<reference evidence="11 12" key="1">
    <citation type="submission" date="2020-01" db="EMBL/GenBank/DDBJ databases">
        <title>Genome sequencing of strain KACC 21507.</title>
        <authorList>
            <person name="Heo J."/>
            <person name="Kim S.-J."/>
            <person name="Kim J.-S."/>
            <person name="Hong S.-B."/>
            <person name="Kwon S.-W."/>
        </authorList>
    </citation>
    <scope>NUCLEOTIDE SEQUENCE [LARGE SCALE GENOMIC DNA]</scope>
    <source>
        <strain evidence="11 12">KACC 21507</strain>
    </source>
</reference>
<dbReference type="InterPro" id="IPR003010">
    <property type="entry name" value="C-N_Hydrolase"/>
</dbReference>
<evidence type="ECO:0000313" key="12">
    <source>
        <dbReference type="Proteomes" id="UP000463975"/>
    </source>
</evidence>
<dbReference type="Gene3D" id="3.40.50.620">
    <property type="entry name" value="HUPs"/>
    <property type="match status" value="1"/>
</dbReference>
<feature type="binding site" evidence="7">
    <location>
        <position position="632"/>
    </location>
    <ligand>
        <name>deamido-NAD(+)</name>
        <dbReference type="ChEBI" id="CHEBI:58437"/>
        <note>ligand shared between two neighboring subunits</note>
    </ligand>
</feature>
<dbReference type="AlphaFoldDB" id="A0A6P1NFG0"/>
<sequence>MDQAAFKCLYEQGFARVAACTVPVTLADPHKNGAAILDSLKECDQKGVAVAVFPELVLSGYSIGDLLFQQLLLQSVEEALEKLVKATSSLMSVAVVGAPLKQGDGLYNCAVIIHRGRILGVVPKTYLPRYREFYEPRHFLSGKGVTGSISLCGQLVPFGTDLLFQASDISALIVGVEICEDLWAPLPPSTILALGGATVIANLSASPVTIGRMEDRLALCSSQSRRVQAAYIYAAAGPGESTTDLAWDGQLTIHEAGSLLEVSERFPQKATSVIADIDLTLLQQERLHLGYFTDESQKLRVVSFQLAPTCEDRGLLREIPRFPFVPNNPATLAQDCQEAWMIQVQALCQRLVSSGAKRMIIGVSGGLDSALALLVAVKSADALGWPRKSILARTMPGFATGKKSLSFAQSLMADLDVEGDVLDIRQTALSMLKEIKHPFAEGEPVHDITFENVQAGLRTDFLFRLANFHNGLVIGTGDLSEIALGWCTYGVGDQMAHYNVNSGIPKTLIQHIIRWAAQEEPIFPSNVRKILKEIVESEISPELVPESKDGIQKTEQIIGPYALQDFTLYYVLRHGFSPQRIAFLQEKAWGNHLEGNWPIHYPESEKRSYSLDELIHWMKIFISRFFGTSQFKRSAMPNGPKVVAGGSLSPRGDWRAPSDGKATLWLNNLEQVKYKKP</sequence>
<keyword evidence="5 7" id="KW-0067">ATP-binding</keyword>
<dbReference type="InterPro" id="IPR014729">
    <property type="entry name" value="Rossmann-like_a/b/a_fold"/>
</dbReference>
<dbReference type="PIRSF" id="PIRSF006630">
    <property type="entry name" value="NADS_GAT"/>
    <property type="match status" value="1"/>
</dbReference>
<dbReference type="SUPFAM" id="SSF52402">
    <property type="entry name" value="Adenine nucleotide alpha hydrolases-like"/>
    <property type="match status" value="1"/>
</dbReference>
<organism evidence="11 12">
    <name type="scientific">Aristophania vespae</name>
    <dbReference type="NCBI Taxonomy" id="2697033"/>
    <lineage>
        <taxon>Bacteria</taxon>
        <taxon>Pseudomonadati</taxon>
        <taxon>Pseudomonadota</taxon>
        <taxon>Alphaproteobacteria</taxon>
        <taxon>Acetobacterales</taxon>
        <taxon>Acetobacteraceae</taxon>
        <taxon>Aristophania</taxon>
    </lineage>
</organism>
<evidence type="ECO:0000259" key="9">
    <source>
        <dbReference type="PROSITE" id="PS50263"/>
    </source>
</evidence>
<evidence type="ECO:0000256" key="8">
    <source>
        <dbReference type="PIRNR" id="PIRNR006630"/>
    </source>
</evidence>
<dbReference type="KEGG" id="bomb:GT348_08710"/>
<dbReference type="Gene3D" id="3.60.110.10">
    <property type="entry name" value="Carbon-nitrogen hydrolase"/>
    <property type="match status" value="1"/>
</dbReference>
<dbReference type="FunFam" id="1.10.10.1140:FF:000001">
    <property type="entry name" value="Glutamine-dependent NAD(+) synthetase"/>
    <property type="match status" value="1"/>
</dbReference>
<feature type="binding site" evidence="7">
    <location>
        <position position="206"/>
    </location>
    <ligand>
        <name>L-glutamine</name>
        <dbReference type="ChEBI" id="CHEBI:58359"/>
    </ligand>
</feature>
<comment type="catalytic activity">
    <reaction evidence="7 8">
        <text>deamido-NAD(+) + L-glutamine + ATP + H2O = L-glutamate + AMP + diphosphate + NAD(+) + H(+)</text>
        <dbReference type="Rhea" id="RHEA:24384"/>
        <dbReference type="ChEBI" id="CHEBI:15377"/>
        <dbReference type="ChEBI" id="CHEBI:15378"/>
        <dbReference type="ChEBI" id="CHEBI:29985"/>
        <dbReference type="ChEBI" id="CHEBI:30616"/>
        <dbReference type="ChEBI" id="CHEBI:33019"/>
        <dbReference type="ChEBI" id="CHEBI:57540"/>
        <dbReference type="ChEBI" id="CHEBI:58359"/>
        <dbReference type="ChEBI" id="CHEBI:58437"/>
        <dbReference type="ChEBI" id="CHEBI:456215"/>
        <dbReference type="EC" id="6.3.5.1"/>
    </reaction>
</comment>